<dbReference type="RefSeq" id="WP_013454994.1">
    <property type="nucleotide sequence ID" value="NC_014759.1"/>
</dbReference>
<dbReference type="EMBL" id="CP002349">
    <property type="protein sequence ID" value="ADR22851.1"/>
    <property type="molecule type" value="Genomic_DNA"/>
</dbReference>
<evidence type="ECO:0000313" key="1">
    <source>
        <dbReference type="EMBL" id="ADR22851.1"/>
    </source>
</evidence>
<protein>
    <submittedName>
        <fullName evidence="1">Uncharacterized protein</fullName>
    </submittedName>
</protein>
<sequence>MSLSESDKKNVLDLIEKLKLEQGGKEKKGKSFRIIKRENPYEG</sequence>
<dbReference type="HOGENOM" id="CLU_3235804_0_0_10"/>
<dbReference type="STRING" id="643867.Ftrac_2874"/>
<dbReference type="AlphaFoldDB" id="E4TSD4"/>
<keyword evidence="2" id="KW-1185">Reference proteome</keyword>
<name>E4TSD4_MARTH</name>
<dbReference type="KEGG" id="mtt:Ftrac_2874"/>
<reference evidence="1 2" key="1">
    <citation type="journal article" date="2011" name="Stand. Genomic Sci.">
        <title>Complete genome sequence of Marivirga tractuosa type strain (H-43).</title>
        <authorList>
            <person name="Pagani I."/>
            <person name="Chertkov O."/>
            <person name="Lapidus A."/>
            <person name="Lucas S."/>
            <person name="Del Rio T.G."/>
            <person name="Tice H."/>
            <person name="Copeland A."/>
            <person name="Cheng J.F."/>
            <person name="Nolan M."/>
            <person name="Saunders E."/>
            <person name="Pitluck S."/>
            <person name="Held B."/>
            <person name="Goodwin L."/>
            <person name="Liolios K."/>
            <person name="Ovchinikova G."/>
            <person name="Ivanova N."/>
            <person name="Mavromatis K."/>
            <person name="Pati A."/>
            <person name="Chen A."/>
            <person name="Palaniappan K."/>
            <person name="Land M."/>
            <person name="Hauser L."/>
            <person name="Jeffries C.D."/>
            <person name="Detter J.C."/>
            <person name="Han C."/>
            <person name="Tapia R."/>
            <person name="Ngatchou-Djao O.D."/>
            <person name="Rohde M."/>
            <person name="Goker M."/>
            <person name="Spring S."/>
            <person name="Sikorski J."/>
            <person name="Woyke T."/>
            <person name="Bristow J."/>
            <person name="Eisen J.A."/>
            <person name="Markowitz V."/>
            <person name="Hugenholtz P."/>
            <person name="Klenk H.P."/>
            <person name="Kyrpides N.C."/>
        </authorList>
    </citation>
    <scope>NUCLEOTIDE SEQUENCE [LARGE SCALE GENOMIC DNA]</scope>
    <source>
        <strain evidence="2">ATCC 23168 / DSM 4126 / NBRC 15989 / NCIMB 1408 / VKM B-1430 / H-43</strain>
    </source>
</reference>
<evidence type="ECO:0000313" key="2">
    <source>
        <dbReference type="Proteomes" id="UP000008720"/>
    </source>
</evidence>
<gene>
    <name evidence="1" type="ordered locus">Ftrac_2874</name>
</gene>
<accession>E4TSD4</accession>
<proteinExistence type="predicted"/>
<dbReference type="Proteomes" id="UP000008720">
    <property type="component" value="Chromosome"/>
</dbReference>
<organism evidence="1 2">
    <name type="scientific">Marivirga tractuosa (strain ATCC 23168 / DSM 4126 / NBRC 15989 / NCIMB 1408 / VKM B-1430 / H-43)</name>
    <name type="common">Microscilla tractuosa</name>
    <name type="synonym">Flexibacter tractuosus</name>
    <dbReference type="NCBI Taxonomy" id="643867"/>
    <lineage>
        <taxon>Bacteria</taxon>
        <taxon>Pseudomonadati</taxon>
        <taxon>Bacteroidota</taxon>
        <taxon>Cytophagia</taxon>
        <taxon>Cytophagales</taxon>
        <taxon>Marivirgaceae</taxon>
        <taxon>Marivirga</taxon>
    </lineage>
</organism>